<reference evidence="6" key="1">
    <citation type="submission" date="2018-05" db="EMBL/GenBank/DDBJ databases">
        <authorList>
            <person name="Deangelis K."/>
            <person name="Huntemann M."/>
            <person name="Clum A."/>
            <person name="Pillay M."/>
            <person name="Palaniappan K."/>
            <person name="Varghese N."/>
            <person name="Mikhailova N."/>
            <person name="Stamatis D."/>
            <person name="Reddy T."/>
            <person name="Daum C."/>
            <person name="Shapiro N."/>
            <person name="Ivanova N."/>
            <person name="Kyrpides N."/>
            <person name="Woyke T."/>
        </authorList>
    </citation>
    <scope>NUCLEOTIDE SEQUENCE [LARGE SCALE GENOMIC DNA]</scope>
    <source>
        <strain evidence="6">GAS496</strain>
    </source>
</reference>
<evidence type="ECO:0000313" key="5">
    <source>
        <dbReference type="EMBL" id="PXX11372.1"/>
    </source>
</evidence>
<protein>
    <submittedName>
        <fullName evidence="5">Monosaccharide ABC transporter substrate-binding protein (CUT2 family)</fullName>
    </submittedName>
</protein>
<dbReference type="PANTHER" id="PTHR30036:SF7">
    <property type="entry name" value="ABC TRANSPORTER PERIPLASMIC-BINDING PROTEIN YPHF"/>
    <property type="match status" value="1"/>
</dbReference>
<dbReference type="InterPro" id="IPR050555">
    <property type="entry name" value="Bact_Solute-Bind_Prot2"/>
</dbReference>
<dbReference type="RefSeq" id="WP_110315404.1">
    <property type="nucleotide sequence ID" value="NZ_QJJU01000003.1"/>
</dbReference>
<dbReference type="InterPro" id="IPR025997">
    <property type="entry name" value="SBP_2_dom"/>
</dbReference>
<dbReference type="Gene3D" id="3.40.50.2300">
    <property type="match status" value="2"/>
</dbReference>
<organism evidence="5 6">
    <name type="scientific">Mycolicibacterium moriokaense</name>
    <dbReference type="NCBI Taxonomy" id="39691"/>
    <lineage>
        <taxon>Bacteria</taxon>
        <taxon>Bacillati</taxon>
        <taxon>Actinomycetota</taxon>
        <taxon>Actinomycetes</taxon>
        <taxon>Mycobacteriales</taxon>
        <taxon>Mycobacteriaceae</taxon>
        <taxon>Mycolicibacterium</taxon>
    </lineage>
</organism>
<name>A0A318HLA8_9MYCO</name>
<accession>A0A318HLA8</accession>
<dbReference type="GO" id="GO:0030288">
    <property type="term" value="C:outer membrane-bounded periplasmic space"/>
    <property type="evidence" value="ECO:0007669"/>
    <property type="project" value="TreeGrafter"/>
</dbReference>
<evidence type="ECO:0000256" key="3">
    <source>
        <dbReference type="SAM" id="SignalP"/>
    </source>
</evidence>
<comment type="caution">
    <text evidence="5">The sequence shown here is derived from an EMBL/GenBank/DDBJ whole genome shotgun (WGS) entry which is preliminary data.</text>
</comment>
<evidence type="ECO:0000256" key="1">
    <source>
        <dbReference type="ARBA" id="ARBA00004196"/>
    </source>
</evidence>
<dbReference type="PROSITE" id="PS51257">
    <property type="entry name" value="PROKAR_LIPOPROTEIN"/>
    <property type="match status" value="1"/>
</dbReference>
<dbReference type="SUPFAM" id="SSF53822">
    <property type="entry name" value="Periplasmic binding protein-like I"/>
    <property type="match status" value="1"/>
</dbReference>
<evidence type="ECO:0000259" key="4">
    <source>
        <dbReference type="Pfam" id="PF13407"/>
    </source>
</evidence>
<reference evidence="5 6" key="2">
    <citation type="submission" date="2018-06" db="EMBL/GenBank/DDBJ databases">
        <title>Sequencing of bacterial isolates from soil warming experiment in Harvard Forest, Massachusetts, USA.</title>
        <authorList>
            <person name="Deangelis K.PhD."/>
        </authorList>
    </citation>
    <scope>NUCLEOTIDE SEQUENCE [LARGE SCALE GENOMIC DNA]</scope>
    <source>
        <strain evidence="5 6">GAS496</strain>
    </source>
</reference>
<evidence type="ECO:0000256" key="2">
    <source>
        <dbReference type="ARBA" id="ARBA00007639"/>
    </source>
</evidence>
<feature type="domain" description="Periplasmic binding protein" evidence="4">
    <location>
        <begin position="45"/>
        <end position="291"/>
    </location>
</feature>
<dbReference type="Proteomes" id="UP000247781">
    <property type="component" value="Unassembled WGS sequence"/>
</dbReference>
<comment type="similarity">
    <text evidence="2">Belongs to the bacterial solute-binding protein 2 family.</text>
</comment>
<feature type="signal peptide" evidence="3">
    <location>
        <begin position="1"/>
        <end position="19"/>
    </location>
</feature>
<sequence length="325" mass="34078">MARMSFAYILSVLMIVVAACSGGERGASPTTSSAPKPGAARATVALVTHQTPGDTFWDLVRRGAEAAAAKDDLDLQYFHDPDAAAQANLVRSAVSGKVAGIAVTLADPAVMAEAVQSSIAAGIPVVAVNSGIADWKPLGVMEYFGQDETIAGQAAGERFTHEGARNTLCVIHEPGHVGLEARCDGLARGFKGQTQKLYVDSVDRATVKRAVIAKLQQDFSIDRILTLGAPMALAALEAVAESNSYAKVATFDTNKGVVDAIKNGLIEWAIDQQPFLQGYLAVDSLWLYFTNKNVIGGGQPTLTGPSFVDETNINSVADLAEAGTR</sequence>
<gene>
    <name evidence="5" type="ORF">C8E89_103461</name>
</gene>
<dbReference type="EMBL" id="QJJU01000003">
    <property type="protein sequence ID" value="PXX11372.1"/>
    <property type="molecule type" value="Genomic_DNA"/>
</dbReference>
<dbReference type="InterPro" id="IPR028082">
    <property type="entry name" value="Peripla_BP_I"/>
</dbReference>
<keyword evidence="3" id="KW-0732">Signal</keyword>
<keyword evidence="6" id="KW-1185">Reference proteome</keyword>
<dbReference type="OrthoDB" id="257716at2"/>
<dbReference type="Pfam" id="PF13407">
    <property type="entry name" value="Peripla_BP_4"/>
    <property type="match status" value="1"/>
</dbReference>
<comment type="subcellular location">
    <subcellularLocation>
        <location evidence="1">Cell envelope</location>
    </subcellularLocation>
</comment>
<proteinExistence type="inferred from homology"/>
<evidence type="ECO:0000313" key="6">
    <source>
        <dbReference type="Proteomes" id="UP000247781"/>
    </source>
</evidence>
<dbReference type="AlphaFoldDB" id="A0A318HLA8"/>
<dbReference type="GO" id="GO:0030246">
    <property type="term" value="F:carbohydrate binding"/>
    <property type="evidence" value="ECO:0007669"/>
    <property type="project" value="TreeGrafter"/>
</dbReference>
<feature type="chain" id="PRO_5039367002" evidence="3">
    <location>
        <begin position="20"/>
        <end position="325"/>
    </location>
</feature>
<dbReference type="PANTHER" id="PTHR30036">
    <property type="entry name" value="D-XYLOSE-BINDING PERIPLASMIC PROTEIN"/>
    <property type="match status" value="1"/>
</dbReference>